<proteinExistence type="predicted"/>
<dbReference type="Gene3D" id="1.10.3630.10">
    <property type="entry name" value="yeast vps74-n-term truncation variant domain like"/>
    <property type="match status" value="1"/>
</dbReference>
<accession>A0A919VPW2</accession>
<dbReference type="GO" id="GO:0070273">
    <property type="term" value="F:phosphatidylinositol-4-phosphate binding"/>
    <property type="evidence" value="ECO:0007669"/>
    <property type="project" value="InterPro"/>
</dbReference>
<evidence type="ECO:0000256" key="5">
    <source>
        <dbReference type="SAM" id="MobiDB-lite"/>
    </source>
</evidence>
<reference evidence="6" key="1">
    <citation type="submission" date="2021-03" db="EMBL/GenBank/DDBJ databases">
        <title>Whole genome shotgun sequence of Actinoplanes auranticolor NBRC 12245.</title>
        <authorList>
            <person name="Komaki H."/>
            <person name="Tamura T."/>
        </authorList>
    </citation>
    <scope>NUCLEOTIDE SEQUENCE</scope>
    <source>
        <strain evidence="6">NBRC 12245</strain>
    </source>
</reference>
<protein>
    <recommendedName>
        <fullName evidence="8">Golgi phosphoprotein 3 GPP34</fullName>
    </recommendedName>
</protein>
<keyword evidence="2" id="KW-0333">Golgi apparatus</keyword>
<evidence type="ECO:0000256" key="1">
    <source>
        <dbReference type="ARBA" id="ARBA00004255"/>
    </source>
</evidence>
<comment type="subcellular location">
    <subcellularLocation>
        <location evidence="1">Golgi apparatus membrane</location>
        <topology evidence="1">Peripheral membrane protein</topology>
        <orientation evidence="1">Cytoplasmic side</orientation>
    </subcellularLocation>
</comment>
<keyword evidence="3" id="KW-0446">Lipid-binding</keyword>
<dbReference type="InterPro" id="IPR038261">
    <property type="entry name" value="GPP34-like_sf"/>
</dbReference>
<evidence type="ECO:0000256" key="2">
    <source>
        <dbReference type="ARBA" id="ARBA00023034"/>
    </source>
</evidence>
<dbReference type="AlphaFoldDB" id="A0A919VPW2"/>
<keyword evidence="7" id="KW-1185">Reference proteome</keyword>
<dbReference type="Pfam" id="PF05719">
    <property type="entry name" value="GPP34"/>
    <property type="match status" value="1"/>
</dbReference>
<evidence type="ECO:0000313" key="6">
    <source>
        <dbReference type="EMBL" id="GIM64618.1"/>
    </source>
</evidence>
<organism evidence="6 7">
    <name type="scientific">Actinoplanes auranticolor</name>
    <dbReference type="NCBI Taxonomy" id="47988"/>
    <lineage>
        <taxon>Bacteria</taxon>
        <taxon>Bacillati</taxon>
        <taxon>Actinomycetota</taxon>
        <taxon>Actinomycetes</taxon>
        <taxon>Micromonosporales</taxon>
        <taxon>Micromonosporaceae</taxon>
        <taxon>Actinoplanes</taxon>
    </lineage>
</organism>
<dbReference type="Proteomes" id="UP000681340">
    <property type="component" value="Unassembled WGS sequence"/>
</dbReference>
<dbReference type="GO" id="GO:0005737">
    <property type="term" value="C:cytoplasm"/>
    <property type="evidence" value="ECO:0007669"/>
    <property type="project" value="UniProtKB-ARBA"/>
</dbReference>
<evidence type="ECO:0000256" key="4">
    <source>
        <dbReference type="ARBA" id="ARBA00023136"/>
    </source>
</evidence>
<comment type="caution">
    <text evidence="6">The sequence shown here is derived from an EMBL/GenBank/DDBJ whole genome shotgun (WGS) entry which is preliminary data.</text>
</comment>
<evidence type="ECO:0000256" key="3">
    <source>
        <dbReference type="ARBA" id="ARBA00023121"/>
    </source>
</evidence>
<gene>
    <name evidence="6" type="ORF">Aau02nite_11630</name>
</gene>
<keyword evidence="4" id="KW-0472">Membrane</keyword>
<evidence type="ECO:0000313" key="7">
    <source>
        <dbReference type="Proteomes" id="UP000681340"/>
    </source>
</evidence>
<dbReference type="GO" id="GO:0012505">
    <property type="term" value="C:endomembrane system"/>
    <property type="evidence" value="ECO:0007669"/>
    <property type="project" value="UniProtKB-ARBA"/>
</dbReference>
<sequence>MRGRDIVMPSAEPTRLTDDLWLAAHDGVKGSCLIGSRPLGVGLAAGLLAELVHGRFLELREGELFRSTGELPEDPALRPVLVKIEAEERTWLPSAPPASVRTTARAHEEWGPRASERGWPPPVTEENRHRLRGHQLSVWMAYLAYEQRAETRVLDRLSRIGLVRREEHRRLFRGTTARYVPCDSFASGTPANTITNAVQTGRTLPWPKVFLAGLFLATGLHHHALATLSPYERSLLTQQIQAGLSDAGKPGIKAMLRELLRAADAAVGEAAMR</sequence>
<dbReference type="InterPro" id="IPR008628">
    <property type="entry name" value="GPP34-like"/>
</dbReference>
<dbReference type="EMBL" id="BOQL01000013">
    <property type="protein sequence ID" value="GIM64618.1"/>
    <property type="molecule type" value="Genomic_DNA"/>
</dbReference>
<feature type="compositionally biased region" description="Basic and acidic residues" evidence="5">
    <location>
        <begin position="105"/>
        <end position="116"/>
    </location>
</feature>
<evidence type="ECO:0008006" key="8">
    <source>
        <dbReference type="Google" id="ProtNLM"/>
    </source>
</evidence>
<feature type="region of interest" description="Disordered" evidence="5">
    <location>
        <begin position="97"/>
        <end position="126"/>
    </location>
</feature>
<name>A0A919VPW2_9ACTN</name>